<feature type="transmembrane region" description="Helical" evidence="6">
    <location>
        <begin position="735"/>
        <end position="757"/>
    </location>
</feature>
<comment type="caution">
    <text evidence="8">The sequence shown here is derived from an EMBL/GenBank/DDBJ whole genome shotgun (WGS) entry which is preliminary data.</text>
</comment>
<feature type="transmembrane region" description="Helical" evidence="6">
    <location>
        <begin position="692"/>
        <end position="715"/>
    </location>
</feature>
<dbReference type="InterPro" id="IPR038766">
    <property type="entry name" value="Membrane_comp_ABC_pdt"/>
</dbReference>
<evidence type="ECO:0000256" key="1">
    <source>
        <dbReference type="ARBA" id="ARBA00004651"/>
    </source>
</evidence>
<feature type="transmembrane region" description="Helical" evidence="6">
    <location>
        <begin position="418"/>
        <end position="440"/>
    </location>
</feature>
<feature type="transmembrane region" description="Helical" evidence="6">
    <location>
        <begin position="645"/>
        <end position="671"/>
    </location>
</feature>
<evidence type="ECO:0000313" key="8">
    <source>
        <dbReference type="EMBL" id="GIH19915.1"/>
    </source>
</evidence>
<dbReference type="RefSeq" id="WP_203923355.1">
    <property type="nucleotide sequence ID" value="NZ_BONZ01000086.1"/>
</dbReference>
<reference evidence="8" key="1">
    <citation type="submission" date="2021-01" db="EMBL/GenBank/DDBJ databases">
        <title>Whole genome shotgun sequence of Rugosimonospora africana NBRC 104875.</title>
        <authorList>
            <person name="Komaki H."/>
            <person name="Tamura T."/>
        </authorList>
    </citation>
    <scope>NUCLEOTIDE SEQUENCE</scope>
    <source>
        <strain evidence="8">NBRC 104875</strain>
    </source>
</reference>
<accession>A0A8J3VV52</accession>
<gene>
    <name evidence="8" type="ORF">Raf01_80870</name>
</gene>
<keyword evidence="4 6" id="KW-1133">Transmembrane helix</keyword>
<protein>
    <recommendedName>
        <fullName evidence="7">ABC3 transporter permease C-terminal domain-containing protein</fullName>
    </recommendedName>
</protein>
<evidence type="ECO:0000256" key="4">
    <source>
        <dbReference type="ARBA" id="ARBA00022989"/>
    </source>
</evidence>
<dbReference type="Pfam" id="PF02687">
    <property type="entry name" value="FtsX"/>
    <property type="match status" value="2"/>
</dbReference>
<feature type="transmembrane region" description="Helical" evidence="6">
    <location>
        <begin position="245"/>
        <end position="271"/>
    </location>
</feature>
<feature type="transmembrane region" description="Helical" evidence="6">
    <location>
        <begin position="369"/>
        <end position="397"/>
    </location>
</feature>
<dbReference type="PANTHER" id="PTHR30287">
    <property type="entry name" value="MEMBRANE COMPONENT OF PREDICTED ABC SUPERFAMILY METABOLITE UPTAKE TRANSPORTER"/>
    <property type="match status" value="1"/>
</dbReference>
<dbReference type="AlphaFoldDB" id="A0A8J3VV52"/>
<evidence type="ECO:0000256" key="3">
    <source>
        <dbReference type="ARBA" id="ARBA00022692"/>
    </source>
</evidence>
<keyword evidence="3 6" id="KW-0812">Transmembrane</keyword>
<dbReference type="Proteomes" id="UP000642748">
    <property type="component" value="Unassembled WGS sequence"/>
</dbReference>
<dbReference type="EMBL" id="BONZ01000086">
    <property type="protein sequence ID" value="GIH19915.1"/>
    <property type="molecule type" value="Genomic_DNA"/>
</dbReference>
<feature type="transmembrane region" description="Helical" evidence="6">
    <location>
        <begin position="337"/>
        <end position="357"/>
    </location>
</feature>
<feature type="transmembrane region" description="Helical" evidence="6">
    <location>
        <begin position="291"/>
        <end position="316"/>
    </location>
</feature>
<sequence length="769" mass="80013">MIRLGLRLAVTGGREAIARLVIITAAVALGAGMLLVVLAGINAVNTQNFRYAWLNAGAAASTGAAPATSADPLWWSANGDYFHRQLLGRIEVAPTGPTSPVPPGIPRLPGPGEYYASPELSKLMRTTPAGQLADRFPGHQIGTIGDAALPAPNSLIIIIGDRPDQLAHVSGAMRITSIPDVSPSDCIRCVIGVNASGMDLVLSVVAGALLFPVLMFIGTATRLSAARREQRFAAMRLVGATPRQISTISVVESTVAATAGVALGFALFYLFRDPLAAFPFTGAPFFPSDLSLGVLDILGVAVGVPVAAALAARLALRRVRISPLGVTRRVTPKPPRVYRLIPLLAGFGELAYVLAVGPPRGNSLAQVEVFLPGFLVVMAGLVIAGPWLTMVGTRVVARRAKRPATLIAARRLSDDPKAGFRAISGLMLALFVTSVAVGVITTIVAHRGTPTTGTAVTTLVDNFTSGHTDSGQMLTSVPPTPDPVPAALRSVPGVRAVAVVRLNPDNPPPMQSIPGPTSVDAMLWEPGLVSCAELSASHAFGRCEPGASVAAVNQDLRPTFDASPVPGQTVSPVTTQRYLPTADVSPDRLAQLPVMSINVDTDGSPATIEAARTILENAYPGNRIPATEADFDADFSRDLVGWQQLANVVILTSLPIAGCSLAVSVAGGLSDRKRPFSLLRLSGVPLAMLRRVIALETAVPLLVVAVVATGAGFLAAHLFLRAQLGYTLLAPGVEYYVIVLVGLAASVGIVASTLPLLRRITGPETARNE</sequence>
<dbReference type="GO" id="GO:0005886">
    <property type="term" value="C:plasma membrane"/>
    <property type="evidence" value="ECO:0007669"/>
    <property type="project" value="UniProtKB-SubCell"/>
</dbReference>
<keyword evidence="2" id="KW-1003">Cell membrane</keyword>
<keyword evidence="9" id="KW-1185">Reference proteome</keyword>
<evidence type="ECO:0000256" key="6">
    <source>
        <dbReference type="SAM" id="Phobius"/>
    </source>
</evidence>
<feature type="transmembrane region" description="Helical" evidence="6">
    <location>
        <begin position="200"/>
        <end position="224"/>
    </location>
</feature>
<dbReference type="PANTHER" id="PTHR30287:SF2">
    <property type="entry name" value="BLL1001 PROTEIN"/>
    <property type="match status" value="1"/>
</dbReference>
<keyword evidence="5 6" id="KW-0472">Membrane</keyword>
<feature type="domain" description="ABC3 transporter permease C-terminal" evidence="7">
    <location>
        <begin position="204"/>
        <end position="318"/>
    </location>
</feature>
<proteinExistence type="predicted"/>
<evidence type="ECO:0000313" key="9">
    <source>
        <dbReference type="Proteomes" id="UP000642748"/>
    </source>
</evidence>
<organism evidence="8 9">
    <name type="scientific">Rugosimonospora africana</name>
    <dbReference type="NCBI Taxonomy" id="556532"/>
    <lineage>
        <taxon>Bacteria</taxon>
        <taxon>Bacillati</taxon>
        <taxon>Actinomycetota</taxon>
        <taxon>Actinomycetes</taxon>
        <taxon>Micromonosporales</taxon>
        <taxon>Micromonosporaceae</taxon>
        <taxon>Rugosimonospora</taxon>
    </lineage>
</organism>
<name>A0A8J3VV52_9ACTN</name>
<evidence type="ECO:0000256" key="2">
    <source>
        <dbReference type="ARBA" id="ARBA00022475"/>
    </source>
</evidence>
<evidence type="ECO:0000256" key="5">
    <source>
        <dbReference type="ARBA" id="ARBA00023136"/>
    </source>
</evidence>
<evidence type="ECO:0000259" key="7">
    <source>
        <dbReference type="Pfam" id="PF02687"/>
    </source>
</evidence>
<feature type="domain" description="ABC3 transporter permease C-terminal" evidence="7">
    <location>
        <begin position="648"/>
        <end position="758"/>
    </location>
</feature>
<dbReference type="InterPro" id="IPR003838">
    <property type="entry name" value="ABC3_permease_C"/>
</dbReference>
<feature type="transmembrane region" description="Helical" evidence="6">
    <location>
        <begin position="20"/>
        <end position="41"/>
    </location>
</feature>
<comment type="subcellular location">
    <subcellularLocation>
        <location evidence="1">Cell membrane</location>
        <topology evidence="1">Multi-pass membrane protein</topology>
    </subcellularLocation>
</comment>